<dbReference type="AlphaFoldDB" id="A0A7S2M2W4"/>
<evidence type="ECO:0000256" key="2">
    <source>
        <dbReference type="SAM" id="MobiDB-lite"/>
    </source>
</evidence>
<feature type="coiled-coil region" evidence="1">
    <location>
        <begin position="550"/>
        <end position="587"/>
    </location>
</feature>
<keyword evidence="3" id="KW-0472">Membrane</keyword>
<keyword evidence="3" id="KW-0812">Transmembrane</keyword>
<feature type="transmembrane region" description="Helical" evidence="3">
    <location>
        <begin position="257"/>
        <end position="280"/>
    </location>
</feature>
<protein>
    <submittedName>
        <fullName evidence="4">Uncharacterized protein</fullName>
    </submittedName>
</protein>
<proteinExistence type="predicted"/>
<evidence type="ECO:0000313" key="4">
    <source>
        <dbReference type="EMBL" id="CAD9622270.1"/>
    </source>
</evidence>
<name>A0A7S2M2W4_9STRA</name>
<keyword evidence="1" id="KW-0175">Coiled coil</keyword>
<sequence>MSTDNNNNEAAAAAEKRPSHPLPPSEQLGLADNTKKTRDTGIYYINMYLSEMAPFGDDDIGSFDQVTPQHVEGDNLEKFISSFYCWLAKTAFRTIQNTWISTDKKLQYQKYAKQAIKDRFPRHHLFSDAYVDWHQDIVPAFRKQCDRSRQLDENINEVRKSHPLYPDVKDRGNPTAIRAKYLGTKIYDCRTVAMNLLKHVKDKNTAAGLSEFNTSRAATARGGEHALLRWDEGTFDPYYCAPDFDWPIIKQLDRQCMFFFCHLSLYMICPYFGWGVYFLFGGLRRDDATMGATKNFVYPHLHKIKRNGVAERMTKNIRLAIEEETLKKAYTSRSMRKGQMGAARMNRDLDLTEEYAHSGHHHPLMNSNAEGYIESNPAIAAPGALAAAGYMNCHMRPAPLGFHALGEDVFDTVQSLVTEMFTNDMPRLQVGGNLRPVVMICAARLVGAYNDLLHDLGVDHEVVRLIRLAAHRANVEDLRVPVGVGPRYHLVLKDWSKQITEKFTQENDQVSHDDPKVNEELLRKLIEKVNQLEASSAARDESDRTFQSAMDRITIQKEELTAKDEKIKQQDRQIKKLLNMLHAAQQSSPTPGSPIRHAQAPVDAARKHPLPVLDLDGENACEPASKKTKASTSAVGLPMNLDGVEDISTTKVGGITVSMELERMWKEEVLAKKSKELKGEEVLSKEVLFKRSHTSLHMHTAFKQSSEMAKYDAGMTIVALAVSDDDWKKLCGELESKEARNLFAKIEKETMLKAIEIERHIGEKVKEGSSSTVHSLGARLNGIKKYQKETNRRFNMDTYVHDKLGEKASKQGTLLRHFAGQGNKKKK</sequence>
<accession>A0A7S2M2W4</accession>
<reference evidence="4" key="1">
    <citation type="submission" date="2021-01" db="EMBL/GenBank/DDBJ databases">
        <authorList>
            <person name="Corre E."/>
            <person name="Pelletier E."/>
            <person name="Niang G."/>
            <person name="Scheremetjew M."/>
            <person name="Finn R."/>
            <person name="Kale V."/>
            <person name="Holt S."/>
            <person name="Cochrane G."/>
            <person name="Meng A."/>
            <person name="Brown T."/>
            <person name="Cohen L."/>
        </authorList>
    </citation>
    <scope>NUCLEOTIDE SEQUENCE</scope>
    <source>
        <strain evidence="4">SM1012Den-03</strain>
    </source>
</reference>
<gene>
    <name evidence="4" type="ORF">SMAR0320_LOCUS18616</name>
</gene>
<dbReference type="EMBL" id="HBGZ01026219">
    <property type="protein sequence ID" value="CAD9622270.1"/>
    <property type="molecule type" value="Transcribed_RNA"/>
</dbReference>
<evidence type="ECO:0000256" key="1">
    <source>
        <dbReference type="SAM" id="Coils"/>
    </source>
</evidence>
<evidence type="ECO:0000256" key="3">
    <source>
        <dbReference type="SAM" id="Phobius"/>
    </source>
</evidence>
<feature type="compositionally biased region" description="Low complexity" evidence="2">
    <location>
        <begin position="1"/>
        <end position="13"/>
    </location>
</feature>
<keyword evidence="3" id="KW-1133">Transmembrane helix</keyword>
<feature type="region of interest" description="Disordered" evidence="2">
    <location>
        <begin position="1"/>
        <end position="32"/>
    </location>
</feature>
<organism evidence="4">
    <name type="scientific">Skeletonema marinoi</name>
    <dbReference type="NCBI Taxonomy" id="267567"/>
    <lineage>
        <taxon>Eukaryota</taxon>
        <taxon>Sar</taxon>
        <taxon>Stramenopiles</taxon>
        <taxon>Ochrophyta</taxon>
        <taxon>Bacillariophyta</taxon>
        <taxon>Coscinodiscophyceae</taxon>
        <taxon>Thalassiosirophycidae</taxon>
        <taxon>Thalassiosirales</taxon>
        <taxon>Skeletonemataceae</taxon>
        <taxon>Skeletonema</taxon>
        <taxon>Skeletonema marinoi-dohrnii complex</taxon>
    </lineage>
</organism>